<dbReference type="Proteomes" id="UP001304340">
    <property type="component" value="Chromosome"/>
</dbReference>
<evidence type="ECO:0000313" key="2">
    <source>
        <dbReference type="EMBL" id="WPF83994.1"/>
    </source>
</evidence>
<evidence type="ECO:0000313" key="3">
    <source>
        <dbReference type="Proteomes" id="UP001304340"/>
    </source>
</evidence>
<protein>
    <submittedName>
        <fullName evidence="2">GNAT family N-acetyltransferase</fullName>
    </submittedName>
</protein>
<dbReference type="EMBL" id="CP138359">
    <property type="protein sequence ID" value="WPF83994.1"/>
    <property type="molecule type" value="Genomic_DNA"/>
</dbReference>
<accession>A0AAF0Z860</accession>
<reference evidence="3" key="1">
    <citation type="submission" date="2023-11" db="EMBL/GenBank/DDBJ databases">
        <authorList>
            <person name="Helweg L.P."/>
            <person name="Kiel A."/>
            <person name="Hitz F."/>
            <person name="Ruckert-Reed C."/>
            <person name="Busche T."/>
            <person name="Kaltschmidt B."/>
            <person name="Kaltschmidt C."/>
        </authorList>
    </citation>
    <scope>NUCLEOTIDE SEQUENCE [LARGE SCALE GENOMIC DNA]</scope>
    <source>
        <strain evidence="3">4.1</strain>
    </source>
</reference>
<dbReference type="PROSITE" id="PS51186">
    <property type="entry name" value="GNAT"/>
    <property type="match status" value="1"/>
</dbReference>
<gene>
    <name evidence="2" type="ORF">SANBI_001709</name>
</gene>
<dbReference type="InterPro" id="IPR000182">
    <property type="entry name" value="GNAT_dom"/>
</dbReference>
<dbReference type="SUPFAM" id="SSF55729">
    <property type="entry name" value="Acyl-CoA N-acyltransferases (Nat)"/>
    <property type="match status" value="1"/>
</dbReference>
<feature type="domain" description="N-acetyltransferase" evidence="1">
    <location>
        <begin position="139"/>
        <end position="277"/>
    </location>
</feature>
<dbReference type="Gene3D" id="3.40.630.30">
    <property type="match status" value="1"/>
</dbReference>
<dbReference type="GO" id="GO:0016747">
    <property type="term" value="F:acyltransferase activity, transferring groups other than amino-acyl groups"/>
    <property type="evidence" value="ECO:0007669"/>
    <property type="project" value="InterPro"/>
</dbReference>
<name>A0AAF0Z860_9MICO</name>
<dbReference type="InterPro" id="IPR016181">
    <property type="entry name" value="Acyl_CoA_acyltransferase"/>
</dbReference>
<dbReference type="AlphaFoldDB" id="A0AAF0Z860"/>
<keyword evidence="3" id="KW-1185">Reference proteome</keyword>
<dbReference type="Pfam" id="PF00583">
    <property type="entry name" value="Acetyltransf_1"/>
    <property type="match status" value="1"/>
</dbReference>
<proteinExistence type="predicted"/>
<organism evidence="2 3">
    <name type="scientific">Sanguibacter biliveldensis</name>
    <dbReference type="NCBI Taxonomy" id="3030830"/>
    <lineage>
        <taxon>Bacteria</taxon>
        <taxon>Bacillati</taxon>
        <taxon>Actinomycetota</taxon>
        <taxon>Actinomycetes</taxon>
        <taxon>Micrococcales</taxon>
        <taxon>Sanguibacteraceae</taxon>
        <taxon>Sanguibacter</taxon>
    </lineage>
</organism>
<evidence type="ECO:0000259" key="1">
    <source>
        <dbReference type="PROSITE" id="PS51186"/>
    </source>
</evidence>
<sequence length="277" mass="29357">MRTVGSLPTPWDADPYLVGERADDELHTHACDDEACVLVLDGHPGRSLVGIGRPEAVARLLTQSAAAFAALAPQTLTLARGAWELVDGEVRDQLAGPSTTTSEWDWMSTRTPLVQPDAPVVLPDGPVVLPDGAGASREVMVERFTPGPETDALVTDCLDRAHPIASTLPGDPRLTGWWGVRESEDGALVATVGALDIYPGAPAHLVSLGVDPAHRGRGLAGLVLAAAVDDGLRRTPRVGGPMVHLGLYAANDRARRVYQRLGFSLDHQFMSVRRAPG</sequence>
<dbReference type="RefSeq" id="WP_319160792.1">
    <property type="nucleotide sequence ID" value="NZ_CP138359.1"/>
</dbReference>
<dbReference type="KEGG" id="sbil:SANBI_001709"/>
<dbReference type="CDD" id="cd04301">
    <property type="entry name" value="NAT_SF"/>
    <property type="match status" value="1"/>
</dbReference>